<sequence length="279" mass="30202">MAMRQVVSYDDITVPTAAPTAGASGQRITTPGPPPKKRKVNGMPKSLNARPAQYPQHWDEPESSAPQINYDDGVGDVATGAHEPEVEEGEEEEEESRDLTHEEIWDDSALVNAWDSAMAEYEAYHGKGGKWKEQPVKKSPLWYVVPPETSGNKSKGKAKATTETADLNGHAADADGATEGDSTPHNFDTFVPRHDPTLAMAQVAAGSDHTAYALPEPGAMVSQDEAFSRALSAMYWSGYWTAVYHYHRAGEQTANAEEDTAEGEGGDSGEQEEMLPAQR</sequence>
<dbReference type="CDD" id="cd22851">
    <property type="entry name" value="SMN_N"/>
    <property type="match status" value="1"/>
</dbReference>
<gene>
    <name evidence="3" type="ORF">FOMPIDRAFT_101201</name>
</gene>
<name>S8F8R7_FOMSC</name>
<dbReference type="InterPro" id="IPR047313">
    <property type="entry name" value="SMN_C"/>
</dbReference>
<organism evidence="3 4">
    <name type="scientific">Fomitopsis schrenkii</name>
    <name type="common">Brown rot fungus</name>
    <dbReference type="NCBI Taxonomy" id="2126942"/>
    <lineage>
        <taxon>Eukaryota</taxon>
        <taxon>Fungi</taxon>
        <taxon>Dikarya</taxon>
        <taxon>Basidiomycota</taxon>
        <taxon>Agaricomycotina</taxon>
        <taxon>Agaricomycetes</taxon>
        <taxon>Polyporales</taxon>
        <taxon>Fomitopsis</taxon>
    </lineage>
</organism>
<protein>
    <recommendedName>
        <fullName evidence="2">Survival Motor Neuron Gemin2-binding domain-containing protein</fullName>
    </recommendedName>
</protein>
<dbReference type="HOGENOM" id="CLU_081907_0_0_1"/>
<dbReference type="CDD" id="cd22852">
    <property type="entry name" value="SMN_C"/>
    <property type="match status" value="1"/>
</dbReference>
<dbReference type="eggNOG" id="ENOG502SY9H">
    <property type="taxonomic scope" value="Eukaryota"/>
</dbReference>
<feature type="compositionally biased region" description="Acidic residues" evidence="1">
    <location>
        <begin position="85"/>
        <end position="96"/>
    </location>
</feature>
<dbReference type="InterPro" id="IPR049481">
    <property type="entry name" value="SMN_G2-BD"/>
</dbReference>
<dbReference type="FunCoup" id="S8F8R7">
    <property type="interactions" value="177"/>
</dbReference>
<dbReference type="OrthoDB" id="197400at2759"/>
<evidence type="ECO:0000256" key="1">
    <source>
        <dbReference type="SAM" id="MobiDB-lite"/>
    </source>
</evidence>
<feature type="compositionally biased region" description="Acidic residues" evidence="1">
    <location>
        <begin position="256"/>
        <end position="273"/>
    </location>
</feature>
<feature type="region of interest" description="Disordered" evidence="1">
    <location>
        <begin position="253"/>
        <end position="279"/>
    </location>
</feature>
<evidence type="ECO:0000313" key="4">
    <source>
        <dbReference type="Proteomes" id="UP000015241"/>
    </source>
</evidence>
<dbReference type="EMBL" id="KE504169">
    <property type="protein sequence ID" value="EPS98055.1"/>
    <property type="molecule type" value="Genomic_DNA"/>
</dbReference>
<dbReference type="Proteomes" id="UP000015241">
    <property type="component" value="Unassembled WGS sequence"/>
</dbReference>
<keyword evidence="4" id="KW-1185">Reference proteome</keyword>
<feature type="domain" description="Survival Motor Neuron Gemin2-binding" evidence="2">
    <location>
        <begin position="102"/>
        <end position="122"/>
    </location>
</feature>
<feature type="region of interest" description="Disordered" evidence="1">
    <location>
        <begin position="1"/>
        <end position="101"/>
    </location>
</feature>
<reference evidence="3 4" key="1">
    <citation type="journal article" date="2012" name="Science">
        <title>The Paleozoic origin of enzymatic lignin decomposition reconstructed from 31 fungal genomes.</title>
        <authorList>
            <person name="Floudas D."/>
            <person name="Binder M."/>
            <person name="Riley R."/>
            <person name="Barry K."/>
            <person name="Blanchette R.A."/>
            <person name="Henrissat B."/>
            <person name="Martinez A.T."/>
            <person name="Otillar R."/>
            <person name="Spatafora J.W."/>
            <person name="Yadav J.S."/>
            <person name="Aerts A."/>
            <person name="Benoit I."/>
            <person name="Boyd A."/>
            <person name="Carlson A."/>
            <person name="Copeland A."/>
            <person name="Coutinho P.M."/>
            <person name="de Vries R.P."/>
            <person name="Ferreira P."/>
            <person name="Findley K."/>
            <person name="Foster B."/>
            <person name="Gaskell J."/>
            <person name="Glotzer D."/>
            <person name="Gorecki P."/>
            <person name="Heitman J."/>
            <person name="Hesse C."/>
            <person name="Hori C."/>
            <person name="Igarashi K."/>
            <person name="Jurgens J.A."/>
            <person name="Kallen N."/>
            <person name="Kersten P."/>
            <person name="Kohler A."/>
            <person name="Kuees U."/>
            <person name="Kumar T.K.A."/>
            <person name="Kuo A."/>
            <person name="LaButti K."/>
            <person name="Larrondo L.F."/>
            <person name="Lindquist E."/>
            <person name="Ling A."/>
            <person name="Lombard V."/>
            <person name="Lucas S."/>
            <person name="Lundell T."/>
            <person name="Martin R."/>
            <person name="McLaughlin D.J."/>
            <person name="Morgenstern I."/>
            <person name="Morin E."/>
            <person name="Murat C."/>
            <person name="Nagy L.G."/>
            <person name="Nolan M."/>
            <person name="Ohm R.A."/>
            <person name="Patyshakuliyeva A."/>
            <person name="Rokas A."/>
            <person name="Ruiz-Duenas F.J."/>
            <person name="Sabat G."/>
            <person name="Salamov A."/>
            <person name="Samejima M."/>
            <person name="Schmutz J."/>
            <person name="Slot J.C."/>
            <person name="St John F."/>
            <person name="Stenlid J."/>
            <person name="Sun H."/>
            <person name="Sun S."/>
            <person name="Syed K."/>
            <person name="Tsang A."/>
            <person name="Wiebenga A."/>
            <person name="Young D."/>
            <person name="Pisabarro A."/>
            <person name="Eastwood D.C."/>
            <person name="Martin F."/>
            <person name="Cullen D."/>
            <person name="Grigoriev I.V."/>
            <person name="Hibbett D.S."/>
        </authorList>
    </citation>
    <scope>NUCLEOTIDE SEQUENCE</scope>
    <source>
        <strain evidence="4">FP-58527</strain>
    </source>
</reference>
<dbReference type="STRING" id="743788.S8F8R7"/>
<dbReference type="Pfam" id="PF20636">
    <property type="entry name" value="SMN_G2-BD"/>
    <property type="match status" value="1"/>
</dbReference>
<dbReference type="InParanoid" id="S8F8R7"/>
<dbReference type="AlphaFoldDB" id="S8F8R7"/>
<accession>S8F8R7</accession>
<evidence type="ECO:0000313" key="3">
    <source>
        <dbReference type="EMBL" id="EPS98055.1"/>
    </source>
</evidence>
<proteinExistence type="predicted"/>
<evidence type="ECO:0000259" key="2">
    <source>
        <dbReference type="Pfam" id="PF20636"/>
    </source>
</evidence>